<evidence type="ECO:0000313" key="5">
    <source>
        <dbReference type="Proteomes" id="UP001242288"/>
    </source>
</evidence>
<evidence type="ECO:0000313" key="2">
    <source>
        <dbReference type="EMBL" id="MCX4151032.1"/>
    </source>
</evidence>
<dbReference type="EMBL" id="JAMXWF010000048">
    <property type="protein sequence ID" value="MDQ6412846.1"/>
    <property type="molecule type" value="Genomic_DNA"/>
</dbReference>
<comment type="caution">
    <text evidence="3">The sequence shown here is derived from an EMBL/GenBank/DDBJ whole genome shotgun (WGS) entry which is preliminary data.</text>
</comment>
<reference evidence="3" key="1">
    <citation type="submission" date="2022-06" db="EMBL/GenBank/DDBJ databases">
        <title>PHB producers.</title>
        <authorList>
            <person name="Besaury L."/>
        </authorList>
    </citation>
    <scope>NUCLEOTIDE SEQUENCE</scope>
    <source>
        <strain evidence="3 4">SEWS6</strain>
    </source>
</reference>
<dbReference type="EMBL" id="JAPKHW010000048">
    <property type="protein sequence ID" value="MCX4151032.1"/>
    <property type="molecule type" value="Genomic_DNA"/>
</dbReference>
<dbReference type="Pfam" id="PF11130">
    <property type="entry name" value="TraC_F_IV"/>
    <property type="match status" value="1"/>
</dbReference>
<proteinExistence type="predicted"/>
<dbReference type="RefSeq" id="WP_266241802.1">
    <property type="nucleotide sequence ID" value="NZ_JAMXWF010000048.1"/>
</dbReference>
<organism evidence="3 5">
    <name type="scientific">Paraburkholderia madseniana</name>
    <dbReference type="NCBI Taxonomy" id="2599607"/>
    <lineage>
        <taxon>Bacteria</taxon>
        <taxon>Pseudomonadati</taxon>
        <taxon>Pseudomonadota</taxon>
        <taxon>Betaproteobacteria</taxon>
        <taxon>Burkholderiales</taxon>
        <taxon>Burkholderiaceae</taxon>
        <taxon>Paraburkholderia</taxon>
    </lineage>
</organism>
<name>A0AAP5BJM2_9BURK</name>
<gene>
    <name evidence="3" type="ORF">NIE36_37615</name>
    <name evidence="2" type="ORF">OSB80_37705</name>
</gene>
<dbReference type="InterPro" id="IPR043964">
    <property type="entry name" value="P-loop_TraG"/>
</dbReference>
<dbReference type="PANTHER" id="PTHR38467">
    <property type="match status" value="1"/>
</dbReference>
<dbReference type="Proteomes" id="UP001242288">
    <property type="component" value="Unassembled WGS sequence"/>
</dbReference>
<evidence type="ECO:0000313" key="3">
    <source>
        <dbReference type="EMBL" id="MDQ6412846.1"/>
    </source>
</evidence>
<dbReference type="Pfam" id="PF19044">
    <property type="entry name" value="P-loop_TraG"/>
    <property type="match status" value="1"/>
</dbReference>
<keyword evidence="4" id="KW-1185">Reference proteome</keyword>
<dbReference type="Gene3D" id="1.10.8.730">
    <property type="match status" value="1"/>
</dbReference>
<dbReference type="InterPro" id="IPR053155">
    <property type="entry name" value="F-pilin_assembly_TraC"/>
</dbReference>
<dbReference type="InterPro" id="IPR025955">
    <property type="entry name" value="TraC/Conjuga_ATPase"/>
</dbReference>
<sequence length="859" mass="95286">MAVTTSKIKTEKTSKIVNLETYTPDTRLVISRPPTEKAVIGGVYRMSPLAGGGGEFSTVVQNVFKSLPEDSVIQVCLVVSPDHEAAETFAKGKVHGGHVVQDLIERQKKLFASATKTDALQDMPMLNVSEVIIALAVPTNRVEGAALEESENLQNDFLAELRNCGFYDVERLSAAQLAGVYRKFANIYAKLQKEVQLDPFLDLKQQIYGPDEDFDFSRDRRIGAFGEDTYCAVITCKSYPEHPFHGIMNLVSGAPFNKGQTKEGGGQRNNTPFILSTTVRVGNQRKEWRRVESAIKSRTTVQNVPLKLGVEDSNAKLNDLLALKKMVSGDGNRYVHVSTTAFVFGRTPKEARVAATTLKGTLDRLEFDARLVVGNMLVRFAQMLPLNFSVKIAEALQGETTTAASEVGCLLPVYGDYLGNVNANSPITGAAFITRRGRAHYFDPFTSNSNFCGTMCAKSGAGKSFSLQYQIECDLAMGRMVILFDNGRSSKNFCRAVGGEFNEFGEGDFRPSLNPFTGLTDDEFAEQQEGITDLVVMMAYGDEKVDPGARIAVNEAVKAAWAQKNDEAEISTVIDCLRKIVESAAQDTFQNQVVIAASNVVPRLRSFIESPTRGVYFRGPSTLDASKQLTVFELASLGSDEHLKRCVLFCAMNVLMTRLRKTSAKKRFWVDEAIDLFKVESAGAAMEGLYLKGRKEKLAVWIIVQSLLALSRYAAGEVILRQSAWKMIMAQEPEEIDQVIDKKVMTAFSGDAYFAKLLRGVESKKFAWSETLIMGEQTYEVVRLYVDKFTATLFSSEDDRDEVFRLVDVGMSVIEATIRVMGDKKARLRESMLNVIRMYREHDGLTDREILAEMEELCE</sequence>
<accession>A0AAP5BJM2</accession>
<dbReference type="InterPro" id="IPR027417">
    <property type="entry name" value="P-loop_NTPase"/>
</dbReference>
<dbReference type="Proteomes" id="UP001209412">
    <property type="component" value="Unassembled WGS sequence"/>
</dbReference>
<dbReference type="AlphaFoldDB" id="A0AAP5BJM2"/>
<evidence type="ECO:0000313" key="4">
    <source>
        <dbReference type="Proteomes" id="UP001209412"/>
    </source>
</evidence>
<dbReference type="PANTHER" id="PTHR38467:SF1">
    <property type="entry name" value="CONJUGATIVE TRANSFER: ASSEMBLY"/>
    <property type="match status" value="1"/>
</dbReference>
<protein>
    <submittedName>
        <fullName evidence="3">TraC family protein</fullName>
    </submittedName>
</protein>
<dbReference type="SUPFAM" id="SSF52540">
    <property type="entry name" value="P-loop containing nucleoside triphosphate hydrolases"/>
    <property type="match status" value="1"/>
</dbReference>
<feature type="domain" description="TraG P-loop" evidence="1">
    <location>
        <begin position="453"/>
        <end position="732"/>
    </location>
</feature>
<dbReference type="Gene3D" id="3.40.50.300">
    <property type="entry name" value="P-loop containing nucleotide triphosphate hydrolases"/>
    <property type="match status" value="1"/>
</dbReference>
<evidence type="ECO:0000259" key="1">
    <source>
        <dbReference type="Pfam" id="PF19044"/>
    </source>
</evidence>